<keyword evidence="1" id="KW-0812">Transmembrane</keyword>
<accession>A0A1G6GQI1</accession>
<keyword evidence="3" id="KW-1185">Reference proteome</keyword>
<feature type="transmembrane region" description="Helical" evidence="1">
    <location>
        <begin position="20"/>
        <end position="43"/>
    </location>
</feature>
<dbReference type="InterPro" id="IPR006938">
    <property type="entry name" value="DUF624"/>
</dbReference>
<keyword evidence="1" id="KW-0472">Membrane</keyword>
<evidence type="ECO:0000313" key="3">
    <source>
        <dbReference type="Proteomes" id="UP000242949"/>
    </source>
</evidence>
<organism evidence="2 3">
    <name type="scientific">Pelagirhabdus alkalitolerans</name>
    <dbReference type="NCBI Taxonomy" id="1612202"/>
    <lineage>
        <taxon>Bacteria</taxon>
        <taxon>Bacillati</taxon>
        <taxon>Bacillota</taxon>
        <taxon>Bacilli</taxon>
        <taxon>Bacillales</taxon>
        <taxon>Bacillaceae</taxon>
        <taxon>Pelagirhabdus</taxon>
    </lineage>
</organism>
<feature type="transmembrane region" description="Helical" evidence="1">
    <location>
        <begin position="143"/>
        <end position="169"/>
    </location>
</feature>
<feature type="transmembrane region" description="Helical" evidence="1">
    <location>
        <begin position="104"/>
        <end position="131"/>
    </location>
</feature>
<dbReference type="Pfam" id="PF04854">
    <property type="entry name" value="DUF624"/>
    <property type="match status" value="1"/>
</dbReference>
<keyword evidence="1" id="KW-1133">Transmembrane helix</keyword>
<dbReference type="STRING" id="1612202.SAMN05421734_101400"/>
<sequence length="201" mass="23361">MNRMIFAVTDVIYRFIVLNILWLVFLVVGLGIFGFMPATVALFRSVREWIKGETDLPLFRSFLIYYKTDFISSNLIGALFMILFYIIYVNASFVSYFYDQAVHLYIYIAIFSIGTIIVLSFLNTFSVMAHFKHQKTIRYFKSAIGLVFARPAMSLLQLIWLVAYILIAINYPKLFMSIGISVFAYVLMSLNYSIFKKYHAV</sequence>
<reference evidence="3" key="1">
    <citation type="submission" date="2016-09" db="EMBL/GenBank/DDBJ databases">
        <authorList>
            <person name="Varghese N."/>
            <person name="Submissions S."/>
        </authorList>
    </citation>
    <scope>NUCLEOTIDE SEQUENCE [LARGE SCALE GENOMIC DNA]</scope>
    <source>
        <strain evidence="3">S5</strain>
    </source>
</reference>
<dbReference type="OrthoDB" id="2717960at2"/>
<feature type="transmembrane region" description="Helical" evidence="1">
    <location>
        <begin position="75"/>
        <end position="98"/>
    </location>
</feature>
<evidence type="ECO:0000313" key="2">
    <source>
        <dbReference type="EMBL" id="SDB84267.1"/>
    </source>
</evidence>
<dbReference type="Proteomes" id="UP000242949">
    <property type="component" value="Unassembled WGS sequence"/>
</dbReference>
<name>A0A1G6GQI1_9BACI</name>
<dbReference type="EMBL" id="FMYI01000001">
    <property type="protein sequence ID" value="SDB84267.1"/>
    <property type="molecule type" value="Genomic_DNA"/>
</dbReference>
<gene>
    <name evidence="2" type="ORF">SAMN05421734_101400</name>
</gene>
<evidence type="ECO:0000256" key="1">
    <source>
        <dbReference type="SAM" id="Phobius"/>
    </source>
</evidence>
<dbReference type="AlphaFoldDB" id="A0A1G6GQI1"/>
<proteinExistence type="predicted"/>
<feature type="transmembrane region" description="Helical" evidence="1">
    <location>
        <begin position="175"/>
        <end position="195"/>
    </location>
</feature>
<protein>
    <submittedName>
        <fullName evidence="2">Uncharacterized membrane protein YesL</fullName>
    </submittedName>
</protein>